<evidence type="ECO:0000313" key="2">
    <source>
        <dbReference type="Proteomes" id="UP001054945"/>
    </source>
</evidence>
<name>A0AAV4PWC2_CAEEX</name>
<organism evidence="1 2">
    <name type="scientific">Caerostris extrusa</name>
    <name type="common">Bark spider</name>
    <name type="synonym">Caerostris bankana</name>
    <dbReference type="NCBI Taxonomy" id="172846"/>
    <lineage>
        <taxon>Eukaryota</taxon>
        <taxon>Metazoa</taxon>
        <taxon>Ecdysozoa</taxon>
        <taxon>Arthropoda</taxon>
        <taxon>Chelicerata</taxon>
        <taxon>Arachnida</taxon>
        <taxon>Araneae</taxon>
        <taxon>Araneomorphae</taxon>
        <taxon>Entelegynae</taxon>
        <taxon>Araneoidea</taxon>
        <taxon>Araneidae</taxon>
        <taxon>Caerostris</taxon>
    </lineage>
</organism>
<evidence type="ECO:0000313" key="1">
    <source>
        <dbReference type="EMBL" id="GIX99477.1"/>
    </source>
</evidence>
<reference evidence="1 2" key="1">
    <citation type="submission" date="2021-06" db="EMBL/GenBank/DDBJ databases">
        <title>Caerostris extrusa draft genome.</title>
        <authorList>
            <person name="Kono N."/>
            <person name="Arakawa K."/>
        </authorList>
    </citation>
    <scope>NUCLEOTIDE SEQUENCE [LARGE SCALE GENOMIC DNA]</scope>
</reference>
<dbReference type="Proteomes" id="UP001054945">
    <property type="component" value="Unassembled WGS sequence"/>
</dbReference>
<dbReference type="EMBL" id="BPLR01005052">
    <property type="protein sequence ID" value="GIX99477.1"/>
    <property type="molecule type" value="Genomic_DNA"/>
</dbReference>
<dbReference type="CDD" id="cd09272">
    <property type="entry name" value="RNase_HI_RT_Ty1"/>
    <property type="match status" value="1"/>
</dbReference>
<keyword evidence="2" id="KW-1185">Reference proteome</keyword>
<protein>
    <submittedName>
        <fullName evidence="1">Uncharacterized protein</fullName>
    </submittedName>
</protein>
<comment type="caution">
    <text evidence="1">The sequence shown here is derived from an EMBL/GenBank/DDBJ whole genome shotgun (WGS) entry which is preliminary data.</text>
</comment>
<dbReference type="AlphaFoldDB" id="A0AAV4PWC2"/>
<sequence>MVIQSQEKCEINRCPRLVAKGFIQKFGTGNINHALTAHPDAVWANDRIIRKSTAGNVFRFVKNIISLSTKKQTASLSSAEAEYISASNFAQKIKWLIQLINNLGLP</sequence>
<accession>A0AAV4PWC2</accession>
<gene>
    <name evidence="1" type="ORF">CEXT_537811</name>
</gene>
<proteinExistence type="predicted"/>